<dbReference type="AlphaFoldDB" id="A0A518G9Y6"/>
<dbReference type="EMBL" id="CP036298">
    <property type="protein sequence ID" value="QDV25404.1"/>
    <property type="molecule type" value="Genomic_DNA"/>
</dbReference>
<evidence type="ECO:0000313" key="3">
    <source>
        <dbReference type="Proteomes" id="UP000318017"/>
    </source>
</evidence>
<dbReference type="Proteomes" id="UP000318017">
    <property type="component" value="Chromosome"/>
</dbReference>
<name>A0A518G9Y6_9BACT</name>
<keyword evidence="1" id="KW-0732">Signal</keyword>
<keyword evidence="3" id="KW-1185">Reference proteome</keyword>
<dbReference type="KEGG" id="ahel:Q31a_37300"/>
<protein>
    <recommendedName>
        <fullName evidence="4">Secreted protein</fullName>
    </recommendedName>
</protein>
<sequence length="62" mass="6768" precursor="true">MKHAIAQLLLLLALASVGCTGSQETILPTDQPTPEQIEAMHAEDRAIEEEEGAVQKISKRKK</sequence>
<feature type="chain" id="PRO_5022127469" description="Secreted protein" evidence="1">
    <location>
        <begin position="22"/>
        <end position="62"/>
    </location>
</feature>
<organism evidence="2 3">
    <name type="scientific">Aureliella helgolandensis</name>
    <dbReference type="NCBI Taxonomy" id="2527968"/>
    <lineage>
        <taxon>Bacteria</taxon>
        <taxon>Pseudomonadati</taxon>
        <taxon>Planctomycetota</taxon>
        <taxon>Planctomycetia</taxon>
        <taxon>Pirellulales</taxon>
        <taxon>Pirellulaceae</taxon>
        <taxon>Aureliella</taxon>
    </lineage>
</organism>
<evidence type="ECO:0000313" key="2">
    <source>
        <dbReference type="EMBL" id="QDV25404.1"/>
    </source>
</evidence>
<evidence type="ECO:0008006" key="4">
    <source>
        <dbReference type="Google" id="ProtNLM"/>
    </source>
</evidence>
<evidence type="ECO:0000256" key="1">
    <source>
        <dbReference type="SAM" id="SignalP"/>
    </source>
</evidence>
<reference evidence="2 3" key="1">
    <citation type="submission" date="2019-02" db="EMBL/GenBank/DDBJ databases">
        <title>Deep-cultivation of Planctomycetes and their phenomic and genomic characterization uncovers novel biology.</title>
        <authorList>
            <person name="Wiegand S."/>
            <person name="Jogler M."/>
            <person name="Boedeker C."/>
            <person name="Pinto D."/>
            <person name="Vollmers J."/>
            <person name="Rivas-Marin E."/>
            <person name="Kohn T."/>
            <person name="Peeters S.H."/>
            <person name="Heuer A."/>
            <person name="Rast P."/>
            <person name="Oberbeckmann S."/>
            <person name="Bunk B."/>
            <person name="Jeske O."/>
            <person name="Meyerdierks A."/>
            <person name="Storesund J.E."/>
            <person name="Kallscheuer N."/>
            <person name="Luecker S."/>
            <person name="Lage O.M."/>
            <person name="Pohl T."/>
            <person name="Merkel B.J."/>
            <person name="Hornburger P."/>
            <person name="Mueller R.-W."/>
            <person name="Bruemmer F."/>
            <person name="Labrenz M."/>
            <person name="Spormann A.M."/>
            <person name="Op den Camp H."/>
            <person name="Overmann J."/>
            <person name="Amann R."/>
            <person name="Jetten M.S.M."/>
            <person name="Mascher T."/>
            <person name="Medema M.H."/>
            <person name="Devos D.P."/>
            <person name="Kaster A.-K."/>
            <person name="Ovreas L."/>
            <person name="Rohde M."/>
            <person name="Galperin M.Y."/>
            <person name="Jogler C."/>
        </authorList>
    </citation>
    <scope>NUCLEOTIDE SEQUENCE [LARGE SCALE GENOMIC DNA]</scope>
    <source>
        <strain evidence="2 3">Q31a</strain>
    </source>
</reference>
<dbReference type="PROSITE" id="PS51257">
    <property type="entry name" value="PROKAR_LIPOPROTEIN"/>
    <property type="match status" value="1"/>
</dbReference>
<dbReference type="RefSeq" id="WP_145080423.1">
    <property type="nucleotide sequence ID" value="NZ_CP036298.1"/>
</dbReference>
<proteinExistence type="predicted"/>
<feature type="signal peptide" evidence="1">
    <location>
        <begin position="1"/>
        <end position="21"/>
    </location>
</feature>
<accession>A0A518G9Y6</accession>
<gene>
    <name evidence="2" type="ORF">Q31a_37300</name>
</gene>